<dbReference type="Gene3D" id="3.30.70.940">
    <property type="entry name" value="NusG, N-terminal domain"/>
    <property type="match status" value="1"/>
</dbReference>
<comment type="similarity">
    <text evidence="5 7">Belongs to the NusG family.</text>
</comment>
<dbReference type="InterPro" id="IPR014722">
    <property type="entry name" value="Rib_uL2_dom2"/>
</dbReference>
<reference evidence="10 11" key="1">
    <citation type="submission" date="2018-02" db="EMBL/GenBank/DDBJ databases">
        <title>Novel Leptospira species isolated from soil and water in Japan.</title>
        <authorList>
            <person name="Nakao R."/>
            <person name="Masuzawa T."/>
        </authorList>
    </citation>
    <scope>NUCLEOTIDE SEQUENCE [LARGE SCALE GENOMIC DNA]</scope>
    <source>
        <strain evidence="10 11">E8</strain>
    </source>
</reference>
<comment type="function">
    <text evidence="5 7">Participates in transcription elongation, termination and antitermination.</text>
</comment>
<evidence type="ECO:0000256" key="2">
    <source>
        <dbReference type="ARBA" id="ARBA00022814"/>
    </source>
</evidence>
<dbReference type="SUPFAM" id="SSF82679">
    <property type="entry name" value="N-utilization substance G protein NusG, N-terminal domain"/>
    <property type="match status" value="1"/>
</dbReference>
<dbReference type="SUPFAM" id="SSF50104">
    <property type="entry name" value="Translation proteins SH3-like domain"/>
    <property type="match status" value="1"/>
</dbReference>
<dbReference type="InterPro" id="IPR047050">
    <property type="entry name" value="NGN"/>
</dbReference>
<dbReference type="InterPro" id="IPR015869">
    <property type="entry name" value="Transcrpt_antiterm_NusG_bac_CS"/>
</dbReference>
<keyword evidence="11" id="KW-1185">Reference proteome</keyword>
<dbReference type="FunFam" id="2.30.30.30:FF:000002">
    <property type="entry name" value="Transcription termination/antitermination factor NusG"/>
    <property type="match status" value="1"/>
</dbReference>
<dbReference type="InterPro" id="IPR006645">
    <property type="entry name" value="NGN-like_dom"/>
</dbReference>
<accession>A0A2P2D385</accession>
<feature type="domain" description="NusG-like N-terminal" evidence="8">
    <location>
        <begin position="4"/>
        <end position="113"/>
    </location>
</feature>
<evidence type="ECO:0000259" key="8">
    <source>
        <dbReference type="SMART" id="SM00738"/>
    </source>
</evidence>
<evidence type="ECO:0000256" key="7">
    <source>
        <dbReference type="RuleBase" id="RU000538"/>
    </source>
</evidence>
<dbReference type="GO" id="GO:0006354">
    <property type="term" value="P:DNA-templated transcription elongation"/>
    <property type="evidence" value="ECO:0007669"/>
    <property type="project" value="UniProtKB-UniRule"/>
</dbReference>
<sequence>MMADLKWYALQTYSGHENKVQKNLEKLIQQRKLEEKISQVRIPTMEVAEMKNGKKKVTKKKLMPGYVLVEMDMDEDLRFMIQSLPSVSTFVGSKDGGPEPLSVDEVKNLFVETGEFQSEEPVTPRLLFKVGDSLKIIDGPFANFTGVVDEIFPDKGRLRVKVEIFGRSTPVELDYLQVKTEP</sequence>
<dbReference type="EMBL" id="BFAY01000011">
    <property type="protein sequence ID" value="GBF39104.1"/>
    <property type="molecule type" value="Genomic_DNA"/>
</dbReference>
<evidence type="ECO:0000313" key="11">
    <source>
        <dbReference type="Proteomes" id="UP000245076"/>
    </source>
</evidence>
<organism evidence="10 11">
    <name type="scientific">Leptospira johnsonii</name>
    <dbReference type="NCBI Taxonomy" id="1917820"/>
    <lineage>
        <taxon>Bacteria</taxon>
        <taxon>Pseudomonadati</taxon>
        <taxon>Spirochaetota</taxon>
        <taxon>Spirochaetia</taxon>
        <taxon>Leptospirales</taxon>
        <taxon>Leptospiraceae</taxon>
        <taxon>Leptospira</taxon>
    </lineage>
</organism>
<comment type="caution">
    <text evidence="10">The sequence shown here is derived from an EMBL/GenBank/DDBJ whole genome shotgun (WGS) entry which is preliminary data.</text>
</comment>
<dbReference type="InterPro" id="IPR005824">
    <property type="entry name" value="KOW"/>
</dbReference>
<protein>
    <recommendedName>
        <fullName evidence="5 6">Transcription termination/antitermination protein NusG</fullName>
    </recommendedName>
</protein>
<dbReference type="InterPro" id="IPR043425">
    <property type="entry name" value="NusG-like"/>
</dbReference>
<dbReference type="Pfam" id="PF02357">
    <property type="entry name" value="NusG"/>
    <property type="match status" value="1"/>
</dbReference>
<dbReference type="SMART" id="SM00739">
    <property type="entry name" value="KOW"/>
    <property type="match status" value="1"/>
</dbReference>
<dbReference type="GO" id="GO:0031564">
    <property type="term" value="P:transcription antitermination"/>
    <property type="evidence" value="ECO:0007669"/>
    <property type="project" value="UniProtKB-UniRule"/>
</dbReference>
<dbReference type="NCBIfam" id="TIGR00922">
    <property type="entry name" value="nusG"/>
    <property type="match status" value="1"/>
</dbReference>
<evidence type="ECO:0000313" key="10">
    <source>
        <dbReference type="EMBL" id="GBF39104.1"/>
    </source>
</evidence>
<dbReference type="Pfam" id="PF00467">
    <property type="entry name" value="KOW"/>
    <property type="match status" value="1"/>
</dbReference>
<keyword evidence="3 5" id="KW-0805">Transcription regulation</keyword>
<dbReference type="GO" id="GO:0032784">
    <property type="term" value="P:regulation of DNA-templated transcription elongation"/>
    <property type="evidence" value="ECO:0007669"/>
    <property type="project" value="InterPro"/>
</dbReference>
<dbReference type="InterPro" id="IPR036735">
    <property type="entry name" value="NGN_dom_sf"/>
</dbReference>
<proteinExistence type="inferred from homology"/>
<feature type="domain" description="KOW" evidence="9">
    <location>
        <begin position="127"/>
        <end position="154"/>
    </location>
</feature>
<dbReference type="Gene3D" id="2.30.30.30">
    <property type="match status" value="1"/>
</dbReference>
<dbReference type="Proteomes" id="UP000245076">
    <property type="component" value="Unassembled WGS sequence"/>
</dbReference>
<dbReference type="CDD" id="cd09891">
    <property type="entry name" value="NGN_Bact_1"/>
    <property type="match status" value="1"/>
</dbReference>
<dbReference type="GO" id="GO:0005829">
    <property type="term" value="C:cytosol"/>
    <property type="evidence" value="ECO:0007669"/>
    <property type="project" value="TreeGrafter"/>
</dbReference>
<evidence type="ECO:0000256" key="6">
    <source>
        <dbReference type="NCBIfam" id="TIGR00922"/>
    </source>
</evidence>
<gene>
    <name evidence="5 10" type="primary">nusG</name>
    <name evidence="10" type="ORF">LPTSP1_20990</name>
</gene>
<dbReference type="InterPro" id="IPR001062">
    <property type="entry name" value="Transcrpt_antiterm_NusG"/>
</dbReference>
<dbReference type="SMART" id="SM00738">
    <property type="entry name" value="NGN"/>
    <property type="match status" value="1"/>
</dbReference>
<dbReference type="HAMAP" id="MF_00948">
    <property type="entry name" value="NusG"/>
    <property type="match status" value="1"/>
</dbReference>
<dbReference type="GO" id="GO:0006353">
    <property type="term" value="P:DNA-templated transcription termination"/>
    <property type="evidence" value="ECO:0007669"/>
    <property type="project" value="UniProtKB-UniRule"/>
</dbReference>
<dbReference type="CDD" id="cd06091">
    <property type="entry name" value="KOW_NusG"/>
    <property type="match status" value="1"/>
</dbReference>
<evidence type="ECO:0000259" key="9">
    <source>
        <dbReference type="SMART" id="SM00739"/>
    </source>
</evidence>
<evidence type="ECO:0000256" key="1">
    <source>
        <dbReference type="ARBA" id="ARBA00022472"/>
    </source>
</evidence>
<evidence type="ECO:0000256" key="5">
    <source>
        <dbReference type="HAMAP-Rule" id="MF_00948"/>
    </source>
</evidence>
<evidence type="ECO:0000256" key="3">
    <source>
        <dbReference type="ARBA" id="ARBA00023015"/>
    </source>
</evidence>
<keyword evidence="2 5" id="KW-0889">Transcription antitermination</keyword>
<dbReference type="AlphaFoldDB" id="A0A2P2D385"/>
<dbReference type="PANTHER" id="PTHR30265">
    <property type="entry name" value="RHO-INTERACTING TRANSCRIPTION TERMINATION FACTOR NUSG"/>
    <property type="match status" value="1"/>
</dbReference>
<keyword evidence="1 5" id="KW-0806">Transcription termination</keyword>
<keyword evidence="4 5" id="KW-0804">Transcription</keyword>
<dbReference type="PRINTS" id="PR00338">
    <property type="entry name" value="NUSGTNSCPFCT"/>
</dbReference>
<dbReference type="InterPro" id="IPR008991">
    <property type="entry name" value="Translation_prot_SH3-like_sf"/>
</dbReference>
<name>A0A2P2D385_9LEPT</name>
<dbReference type="PANTHER" id="PTHR30265:SF2">
    <property type="entry name" value="TRANSCRIPTION TERMINATION_ANTITERMINATION PROTEIN NUSG"/>
    <property type="match status" value="1"/>
</dbReference>
<dbReference type="PROSITE" id="PS01014">
    <property type="entry name" value="NUSG"/>
    <property type="match status" value="1"/>
</dbReference>
<evidence type="ECO:0000256" key="4">
    <source>
        <dbReference type="ARBA" id="ARBA00023163"/>
    </source>
</evidence>